<accession>J5J653</accession>
<dbReference type="InParanoid" id="J5J653"/>
<proteinExistence type="predicted"/>
<keyword evidence="2" id="KW-1185">Reference proteome</keyword>
<dbReference type="Proteomes" id="UP000002762">
    <property type="component" value="Unassembled WGS sequence"/>
</dbReference>
<name>J5J653_BEAB2</name>
<dbReference type="OrthoDB" id="3554464at2759"/>
<evidence type="ECO:0000313" key="2">
    <source>
        <dbReference type="Proteomes" id="UP000002762"/>
    </source>
</evidence>
<sequence>MARSGFQAVSHRICAEKSLKHAGTAEVQLSILDFPNSNNANSNNVKRLIRLFKNQRGYSPAERQHRIPAVIDAADLHRALDASGFSRESLLSCGSRPPRLHFPSGFRIQCLRGRDRVEASGEVSRSADPHWVVDLYISDISDEAKKDLMEEYSNEKRPGDGVFLLKIREYQDSAHRKNQLNRLFEHDEFAPAFDAFRHLPALYCGLRLSVINKMIAMRCHDAHILAQSARVRASLFNFQLPLDFAAAWFHERLFEQKPESLPVPVAPTREFCVALFTAKVEATIRNLGDMIGWESDEVTVGPVALAAKKSLLRFIPHMMPADDSEGSLYRLVLDHGDFGIHNMSITTDADGQPLVTSLYDWETGCIVPALLSDPLMAVEIDLVADENAGPSLTRVPSYTKPITHVQYMEYSKHYFGAIYSHAPDYKCAIQAGKDARHLWFALRDWRGADPESYFGDLGSWAELRMKELGVAYIRLLSAETTVVGYLEMCLTELGNCIFMSM</sequence>
<dbReference type="STRING" id="655819.J5J653"/>
<gene>
    <name evidence="1" type="ORF">BBA_09071</name>
</gene>
<dbReference type="RefSeq" id="XP_008602390.1">
    <property type="nucleotide sequence ID" value="XM_008604168.1"/>
</dbReference>
<dbReference type="Pfam" id="PF12520">
    <property type="entry name" value="DUF3723"/>
    <property type="match status" value="1"/>
</dbReference>
<dbReference type="GeneID" id="19892083"/>
<dbReference type="EMBL" id="JH725193">
    <property type="protein sequence ID" value="EJP62023.1"/>
    <property type="molecule type" value="Genomic_DNA"/>
</dbReference>
<evidence type="ECO:0000313" key="1">
    <source>
        <dbReference type="EMBL" id="EJP62023.1"/>
    </source>
</evidence>
<organism evidence="1 2">
    <name type="scientific">Beauveria bassiana (strain ARSEF 2860)</name>
    <name type="common">White muscardine disease fungus</name>
    <name type="synonym">Tritirachium shiotae</name>
    <dbReference type="NCBI Taxonomy" id="655819"/>
    <lineage>
        <taxon>Eukaryota</taxon>
        <taxon>Fungi</taxon>
        <taxon>Dikarya</taxon>
        <taxon>Ascomycota</taxon>
        <taxon>Pezizomycotina</taxon>
        <taxon>Sordariomycetes</taxon>
        <taxon>Hypocreomycetidae</taxon>
        <taxon>Hypocreales</taxon>
        <taxon>Cordycipitaceae</taxon>
        <taxon>Beauveria</taxon>
    </lineage>
</organism>
<dbReference type="AlphaFoldDB" id="J5J653"/>
<reference evidence="1 2" key="1">
    <citation type="journal article" date="2012" name="Sci. Rep.">
        <title>Genomic perspectives on the evolution of fungal entomopathogenicity in Beauveria bassiana.</title>
        <authorList>
            <person name="Xiao G."/>
            <person name="Ying S.H."/>
            <person name="Zheng P."/>
            <person name="Wang Z.L."/>
            <person name="Zhang S."/>
            <person name="Xie X.Q."/>
            <person name="Shang Y."/>
            <person name="St Leger R.J."/>
            <person name="Zhao G.P."/>
            <person name="Wang C."/>
            <person name="Feng M.G."/>
        </authorList>
    </citation>
    <scope>NUCLEOTIDE SEQUENCE [LARGE SCALE GENOMIC DNA]</scope>
    <source>
        <strain evidence="1 2">ARSEF 2860</strain>
    </source>
</reference>
<dbReference type="InterPro" id="IPR022198">
    <property type="entry name" value="DUF3723"/>
</dbReference>
<dbReference type="HOGENOM" id="CLU_543989_0_0_1"/>
<protein>
    <submittedName>
        <fullName evidence="1">Uncharacterized protein</fullName>
    </submittedName>
</protein>